<dbReference type="Proteomes" id="UP000054549">
    <property type="component" value="Unassembled WGS sequence"/>
</dbReference>
<proteinExistence type="predicted"/>
<name>A0A0C2WTI3_AMAMK</name>
<evidence type="ECO:0000313" key="2">
    <source>
        <dbReference type="EMBL" id="KIL59648.1"/>
    </source>
</evidence>
<organism evidence="2 3">
    <name type="scientific">Amanita muscaria (strain Koide BX008)</name>
    <dbReference type="NCBI Taxonomy" id="946122"/>
    <lineage>
        <taxon>Eukaryota</taxon>
        <taxon>Fungi</taxon>
        <taxon>Dikarya</taxon>
        <taxon>Basidiomycota</taxon>
        <taxon>Agaricomycotina</taxon>
        <taxon>Agaricomycetes</taxon>
        <taxon>Agaricomycetidae</taxon>
        <taxon>Agaricales</taxon>
        <taxon>Pluteineae</taxon>
        <taxon>Amanitaceae</taxon>
        <taxon>Amanita</taxon>
    </lineage>
</organism>
<dbReference type="InParanoid" id="A0A0C2WTI3"/>
<feature type="region of interest" description="Disordered" evidence="1">
    <location>
        <begin position="76"/>
        <end position="118"/>
    </location>
</feature>
<evidence type="ECO:0000256" key="1">
    <source>
        <dbReference type="SAM" id="MobiDB-lite"/>
    </source>
</evidence>
<dbReference type="HOGENOM" id="CLU_1721890_0_0_1"/>
<gene>
    <name evidence="2" type="ORF">M378DRAFT_999607</name>
</gene>
<dbReference type="EMBL" id="KN818312">
    <property type="protein sequence ID" value="KIL59648.1"/>
    <property type="molecule type" value="Genomic_DNA"/>
</dbReference>
<keyword evidence="3" id="KW-1185">Reference proteome</keyword>
<reference evidence="2 3" key="1">
    <citation type="submission" date="2014-04" db="EMBL/GenBank/DDBJ databases">
        <title>Evolutionary Origins and Diversification of the Mycorrhizal Mutualists.</title>
        <authorList>
            <consortium name="DOE Joint Genome Institute"/>
            <consortium name="Mycorrhizal Genomics Consortium"/>
            <person name="Kohler A."/>
            <person name="Kuo A."/>
            <person name="Nagy L.G."/>
            <person name="Floudas D."/>
            <person name="Copeland A."/>
            <person name="Barry K.W."/>
            <person name="Cichocki N."/>
            <person name="Veneault-Fourrey C."/>
            <person name="LaButti K."/>
            <person name="Lindquist E.A."/>
            <person name="Lipzen A."/>
            <person name="Lundell T."/>
            <person name="Morin E."/>
            <person name="Murat C."/>
            <person name="Riley R."/>
            <person name="Ohm R."/>
            <person name="Sun H."/>
            <person name="Tunlid A."/>
            <person name="Henrissat B."/>
            <person name="Grigoriev I.V."/>
            <person name="Hibbett D.S."/>
            <person name="Martin F."/>
        </authorList>
    </citation>
    <scope>NUCLEOTIDE SEQUENCE [LARGE SCALE GENOMIC DNA]</scope>
    <source>
        <strain evidence="2 3">Koide BX008</strain>
    </source>
</reference>
<dbReference type="AlphaFoldDB" id="A0A0C2WTI3"/>
<accession>A0A0C2WTI3</accession>
<sequence>MSQSTPPNDDSESNQDHSSLVQPQYTYYRFLASLYAYSQAAYDLPTSGIGYANEISALSTVFPGLYPFETFNPSSFPTRSLDKGADPSALVGDQDAVEPGKCPNTPEAPSLSTPASQGSMFHSARNLNFQGGSFINNVITESRNEYKRSSTL</sequence>
<evidence type="ECO:0000313" key="3">
    <source>
        <dbReference type="Proteomes" id="UP000054549"/>
    </source>
</evidence>
<protein>
    <submittedName>
        <fullName evidence="2">Uncharacterized protein</fullName>
    </submittedName>
</protein>